<protein>
    <recommendedName>
        <fullName evidence="2">histidine kinase</fullName>
        <ecNumber evidence="2">2.7.13.3</ecNumber>
    </recommendedName>
</protein>
<dbReference type="InterPro" id="IPR003594">
    <property type="entry name" value="HATPase_dom"/>
</dbReference>
<dbReference type="GO" id="GO:0008984">
    <property type="term" value="F:protein-glutamate methylesterase activity"/>
    <property type="evidence" value="ECO:0007669"/>
    <property type="project" value="InterPro"/>
</dbReference>
<dbReference type="PROSITE" id="PS50123">
    <property type="entry name" value="CHER"/>
    <property type="match status" value="1"/>
</dbReference>
<dbReference type="GO" id="GO:0008757">
    <property type="term" value="F:S-adenosylmethionine-dependent methyltransferase activity"/>
    <property type="evidence" value="ECO:0007669"/>
    <property type="project" value="InterPro"/>
</dbReference>
<dbReference type="InterPro" id="IPR050903">
    <property type="entry name" value="Bact_Chemotaxis_MeTrfase"/>
</dbReference>
<dbReference type="CDD" id="cd00130">
    <property type="entry name" value="PAS"/>
    <property type="match status" value="1"/>
</dbReference>
<dbReference type="PANTHER" id="PTHR24422">
    <property type="entry name" value="CHEMOTAXIS PROTEIN METHYLTRANSFERASE"/>
    <property type="match status" value="1"/>
</dbReference>
<dbReference type="InterPro" id="IPR005467">
    <property type="entry name" value="His_kinase_dom"/>
</dbReference>
<comment type="caution">
    <text evidence="10">The sequence shown here is derived from an EMBL/GenBank/DDBJ whole genome shotgun (WGS) entry which is preliminary data.</text>
</comment>
<dbReference type="GO" id="GO:0000156">
    <property type="term" value="F:phosphorelay response regulator activity"/>
    <property type="evidence" value="ECO:0007669"/>
    <property type="project" value="InterPro"/>
</dbReference>
<dbReference type="InterPro" id="IPR022642">
    <property type="entry name" value="CheR_C"/>
</dbReference>
<feature type="domain" description="CheR-type methyltransferase" evidence="9">
    <location>
        <begin position="189"/>
        <end position="452"/>
    </location>
</feature>
<dbReference type="PANTHER" id="PTHR24422:SF27">
    <property type="entry name" value="PROTEIN-GLUTAMATE O-METHYLTRANSFERASE"/>
    <property type="match status" value="1"/>
</dbReference>
<dbReference type="InterPro" id="IPR003661">
    <property type="entry name" value="HisK_dim/P_dom"/>
</dbReference>
<dbReference type="CDD" id="cd00082">
    <property type="entry name" value="HisKA"/>
    <property type="match status" value="1"/>
</dbReference>
<dbReference type="Pfam" id="PF02518">
    <property type="entry name" value="HATPase_c"/>
    <property type="match status" value="1"/>
</dbReference>
<dbReference type="Gene3D" id="1.10.287.130">
    <property type="match status" value="1"/>
</dbReference>
<keyword evidence="4" id="KW-0175">Coiled coil</keyword>
<dbReference type="GO" id="GO:0005737">
    <property type="term" value="C:cytoplasm"/>
    <property type="evidence" value="ECO:0007669"/>
    <property type="project" value="InterPro"/>
</dbReference>
<dbReference type="SUPFAM" id="SSF52738">
    <property type="entry name" value="Methylesterase CheB, C-terminal domain"/>
    <property type="match status" value="1"/>
</dbReference>
<dbReference type="Gene3D" id="3.40.50.180">
    <property type="entry name" value="Methylesterase CheB, C-terminal domain"/>
    <property type="match status" value="1"/>
</dbReference>
<dbReference type="Gene3D" id="3.30.565.10">
    <property type="entry name" value="Histidine kinase-like ATPase, C-terminal domain"/>
    <property type="match status" value="1"/>
</dbReference>
<dbReference type="Pfam" id="PF03705">
    <property type="entry name" value="CheR_N"/>
    <property type="match status" value="1"/>
</dbReference>
<dbReference type="PROSITE" id="PS50109">
    <property type="entry name" value="HIS_KIN"/>
    <property type="match status" value="1"/>
</dbReference>
<dbReference type="SUPFAM" id="SSF55785">
    <property type="entry name" value="PYP-like sensor domain (PAS domain)"/>
    <property type="match status" value="1"/>
</dbReference>
<dbReference type="EMBL" id="BBLT01000004">
    <property type="protein sequence ID" value="GAL85380.1"/>
    <property type="molecule type" value="Genomic_DNA"/>
</dbReference>
<dbReference type="SUPFAM" id="SSF47384">
    <property type="entry name" value="Homodimeric domain of signal transducing histidine kinase"/>
    <property type="match status" value="1"/>
</dbReference>
<feature type="domain" description="PAC" evidence="7">
    <location>
        <begin position="1045"/>
        <end position="1097"/>
    </location>
</feature>
<dbReference type="SUPFAM" id="SSF47757">
    <property type="entry name" value="Chemotaxis receptor methyltransferase CheR, N-terminal domain"/>
    <property type="match status" value="1"/>
</dbReference>
<dbReference type="Gene3D" id="3.30.450.20">
    <property type="entry name" value="PAS domain"/>
    <property type="match status" value="2"/>
</dbReference>
<dbReference type="InterPro" id="IPR035909">
    <property type="entry name" value="CheB_C"/>
</dbReference>
<dbReference type="SMART" id="SM00091">
    <property type="entry name" value="PAS"/>
    <property type="match status" value="1"/>
</dbReference>
<dbReference type="PROSITE" id="PS50112">
    <property type="entry name" value="PAS"/>
    <property type="match status" value="1"/>
</dbReference>
<dbReference type="EC" id="2.7.13.3" evidence="2"/>
<comment type="catalytic activity">
    <reaction evidence="1">
        <text>ATP + protein L-histidine = ADP + protein N-phospho-L-histidine.</text>
        <dbReference type="EC" id="2.7.13.3"/>
    </reaction>
</comment>
<evidence type="ECO:0000256" key="4">
    <source>
        <dbReference type="SAM" id="Coils"/>
    </source>
</evidence>
<feature type="domain" description="CheB-type methylesterase" evidence="8">
    <location>
        <begin position="1"/>
        <end position="170"/>
    </location>
</feature>
<dbReference type="Pfam" id="PF13596">
    <property type="entry name" value="PAS_10"/>
    <property type="match status" value="1"/>
</dbReference>
<dbReference type="SUPFAM" id="SSF55874">
    <property type="entry name" value="ATPase domain of HSP90 chaperone/DNA topoisomerase II/histidine kinase"/>
    <property type="match status" value="1"/>
</dbReference>
<evidence type="ECO:0000256" key="3">
    <source>
        <dbReference type="PROSITE-ProRule" id="PRU00050"/>
    </source>
</evidence>
<dbReference type="InterPro" id="IPR000700">
    <property type="entry name" value="PAS-assoc_C"/>
</dbReference>
<dbReference type="Pfam" id="PF08447">
    <property type="entry name" value="PAS_3"/>
    <property type="match status" value="1"/>
</dbReference>
<organism evidence="10 11">
    <name type="scientific">Sporocytophaga myxococcoides</name>
    <dbReference type="NCBI Taxonomy" id="153721"/>
    <lineage>
        <taxon>Bacteria</taxon>
        <taxon>Pseudomonadati</taxon>
        <taxon>Bacteroidota</taxon>
        <taxon>Cytophagia</taxon>
        <taxon>Cytophagales</taxon>
        <taxon>Cytophagaceae</taxon>
        <taxon>Sporocytophaga</taxon>
    </lineage>
</organism>
<evidence type="ECO:0000259" key="5">
    <source>
        <dbReference type="PROSITE" id="PS50109"/>
    </source>
</evidence>
<dbReference type="Pfam" id="PF01739">
    <property type="entry name" value="CheR"/>
    <property type="match status" value="1"/>
</dbReference>
<dbReference type="SUPFAM" id="SSF53335">
    <property type="entry name" value="S-adenosyl-L-methionine-dependent methyltransferases"/>
    <property type="match status" value="1"/>
</dbReference>
<dbReference type="InterPro" id="IPR036097">
    <property type="entry name" value="HisK_dim/P_sf"/>
</dbReference>
<evidence type="ECO:0000259" key="9">
    <source>
        <dbReference type="PROSITE" id="PS50123"/>
    </source>
</evidence>
<dbReference type="InterPro" id="IPR000014">
    <property type="entry name" value="PAS"/>
</dbReference>
<dbReference type="Proteomes" id="UP000030185">
    <property type="component" value="Unassembled WGS sequence"/>
</dbReference>
<dbReference type="InterPro" id="IPR035965">
    <property type="entry name" value="PAS-like_dom_sf"/>
</dbReference>
<dbReference type="Pfam" id="PF01339">
    <property type="entry name" value="CheB_methylest"/>
    <property type="match status" value="1"/>
</dbReference>
<evidence type="ECO:0000259" key="8">
    <source>
        <dbReference type="PROSITE" id="PS50122"/>
    </source>
</evidence>
<dbReference type="SMART" id="SM00387">
    <property type="entry name" value="HATPase_c"/>
    <property type="match status" value="1"/>
</dbReference>
<dbReference type="InterPro" id="IPR029063">
    <property type="entry name" value="SAM-dependent_MTases_sf"/>
</dbReference>
<feature type="domain" description="PAS" evidence="6">
    <location>
        <begin position="969"/>
        <end position="1041"/>
    </location>
</feature>
<feature type="coiled-coil region" evidence="4">
    <location>
        <begin position="624"/>
        <end position="693"/>
    </location>
</feature>
<dbReference type="PROSITE" id="PS50113">
    <property type="entry name" value="PAC"/>
    <property type="match status" value="1"/>
</dbReference>
<dbReference type="InterPro" id="IPR022641">
    <property type="entry name" value="CheR_N"/>
</dbReference>
<dbReference type="STRING" id="153721.MYP_2609"/>
<evidence type="ECO:0000256" key="2">
    <source>
        <dbReference type="ARBA" id="ARBA00012438"/>
    </source>
</evidence>
<proteinExistence type="predicted"/>
<dbReference type="InterPro" id="IPR036890">
    <property type="entry name" value="HATPase_C_sf"/>
</dbReference>
<dbReference type="InterPro" id="IPR000673">
    <property type="entry name" value="Sig_transdc_resp-reg_Me-estase"/>
</dbReference>
<dbReference type="CDD" id="cd16434">
    <property type="entry name" value="CheB-CheR_fusion"/>
    <property type="match status" value="1"/>
</dbReference>
<evidence type="ECO:0000256" key="1">
    <source>
        <dbReference type="ARBA" id="ARBA00000085"/>
    </source>
</evidence>
<keyword evidence="11" id="KW-1185">Reference proteome</keyword>
<dbReference type="NCBIfam" id="TIGR00229">
    <property type="entry name" value="sensory_box"/>
    <property type="match status" value="1"/>
</dbReference>
<feature type="domain" description="Histidine kinase" evidence="5">
    <location>
        <begin position="1115"/>
        <end position="1330"/>
    </location>
</feature>
<sequence>MEFFDNLKLEVNAAFVIIQHLSPDYKSMMPQLLSKHTKMQIFEAQEDIIIEPGCIYVITPSRNITLSSNRLKLHKKVAGKIPNMAIDIFFKSLADERGPNAIGVVLSGTGSDGTKGLEEIRNAGGLAVVQDPLTAKFDGMPRNAIDTGNADMILAVSQMPDEIISFIHDTPGNTIPGRLSDEEEVIIHEILNLIHKRGGNDFTSYKPSTISRRIAKRMTLNNFKKLIDYKDFIHTNKEELDTLAQDFLIGVTKFFRDKDSFNILEHEVIPSLFASSEKEIKIWVAACSTGEEAYSIAILAQEYILKHGLTHQVKIFATDINKTALETASKGMYPTSIENDITDARLKTWFEKSGDNYKINGHLRKMIVFAQHDLTRNAPYSRIDLISCRNLLIYLNQGLQKNILSKFYFSLKPNRYLFLGTSENIGELNQEFHELHKKFKIYQKTSNKRKLPTESYGGLGGFTLHNPTSFKFPEFSHKPFAFPSAPAPNLTDLLLTHSGFSAICINENYELTQASGDYEKYIHFKPKHLELNILKIVSEELSIVLGSAIRKAIKRNETIKLDRITLQEEGSKRNIQIIISPTTEKKTEKKIYWIFFKELPATEKLTNETSIDLSEQKFITSERIMELEDELIETRENLQTAVEELETSNEEMQSSNEELVSANEELQSTNEELQSLNEELHSVNAEFQIKIKELIELNDDLNNFFKSSDISQIFINKDLVIRKFTPISAKQINLIESDIGRPIAHISNNINHPRLIEDIQYVINSQSILQKEIQSYNNMWYQMKIMPYIKQDLTVDGAIITFVDITYLKSLNNLISGVINSSLSGIMALEPVKDKDGNITDMSFVLTNSTLGKIFRKKTEDFNGKLLKSEFPEIIIPELFEKLVMAYETNDLLHTEQYSERQHKWFELSAVKTGDNLVITIGDITEKREAETRIREAYEELKETQKNLQQLNDHLEERVEKRTRDLTISQERYKALSLATNDAIYDWEFSSNTVWWNEGFKNMFGYEHTDESKGIESRFEKIHPEDRQRIIESIQNSITKGKIQWQEEYRFEKSDGSYSNVLDRAYILHFEDGMPYRIIGSIVDLTSLKKTQLELEKTNKNLVRINADLDNFIYTASHDLKAPILNIEGLVQTIKLEILPKSEDDDFTSLLEMVDISIAKFKETIRDLTEIAKVQKDIIIDQELIDLKETIEETKLSILDSFIKNNVTLESNLQVPFILFSRKNLRSIFYNFISNGIKYRHPDRDPHLKISSEIVGEFVAISFSDNGLGIEEDKLDQMFGMFKRFHAHVDGTGIGLYIVKKIVENAGGKISVESILDKGTTFKIFLRTNSIQQLSNDLTNSKKTVNGK</sequence>
<comment type="caution">
    <text evidence="3">Lacks conserved residue(s) required for the propagation of feature annotation.</text>
</comment>
<reference evidence="10 11" key="1">
    <citation type="submission" date="2014-09" db="EMBL/GenBank/DDBJ databases">
        <title>Sporocytophaga myxococcoides PG-01 genome sequencing.</title>
        <authorList>
            <person name="Liu L."/>
            <person name="Gao P.J."/>
            <person name="Chen G.J."/>
            <person name="Wang L.S."/>
        </authorList>
    </citation>
    <scope>NUCLEOTIDE SEQUENCE [LARGE SCALE GENOMIC DNA]</scope>
    <source>
        <strain evidence="10 11">PG-01</strain>
    </source>
</reference>
<gene>
    <name evidence="10" type="ORF">MYP_2609</name>
</gene>
<dbReference type="InterPro" id="IPR013655">
    <property type="entry name" value="PAS_fold_3"/>
</dbReference>
<dbReference type="eggNOG" id="COG1352">
    <property type="taxonomic scope" value="Bacteria"/>
</dbReference>
<dbReference type="eggNOG" id="COG2205">
    <property type="taxonomic scope" value="Bacteria"/>
</dbReference>
<dbReference type="eggNOG" id="COG2201">
    <property type="taxonomic scope" value="Bacteria"/>
</dbReference>
<feature type="coiled-coil region" evidence="4">
    <location>
        <begin position="927"/>
        <end position="965"/>
    </location>
</feature>
<name>A0A098LEN5_9BACT</name>
<dbReference type="GO" id="GO:0006935">
    <property type="term" value="P:chemotaxis"/>
    <property type="evidence" value="ECO:0007669"/>
    <property type="project" value="InterPro"/>
</dbReference>
<evidence type="ECO:0000313" key="11">
    <source>
        <dbReference type="Proteomes" id="UP000030185"/>
    </source>
</evidence>
<dbReference type="InterPro" id="IPR000780">
    <property type="entry name" value="CheR_MeTrfase"/>
</dbReference>
<dbReference type="SMART" id="SM00138">
    <property type="entry name" value="MeTrc"/>
    <property type="match status" value="1"/>
</dbReference>
<dbReference type="GO" id="GO:0000155">
    <property type="term" value="F:phosphorelay sensor kinase activity"/>
    <property type="evidence" value="ECO:0007669"/>
    <property type="project" value="InterPro"/>
</dbReference>
<evidence type="ECO:0000313" key="10">
    <source>
        <dbReference type="EMBL" id="GAL85380.1"/>
    </source>
</evidence>
<evidence type="ECO:0000259" key="7">
    <source>
        <dbReference type="PROSITE" id="PS50113"/>
    </source>
</evidence>
<dbReference type="PRINTS" id="PR00996">
    <property type="entry name" value="CHERMTFRASE"/>
</dbReference>
<dbReference type="PROSITE" id="PS50122">
    <property type="entry name" value="CHEB"/>
    <property type="match status" value="1"/>
</dbReference>
<accession>A0A098LEN5</accession>
<evidence type="ECO:0000259" key="6">
    <source>
        <dbReference type="PROSITE" id="PS50112"/>
    </source>
</evidence>
<dbReference type="Gene3D" id="3.40.50.150">
    <property type="entry name" value="Vaccinia Virus protein VP39"/>
    <property type="match status" value="1"/>
</dbReference>